<reference evidence="4" key="2">
    <citation type="submission" date="2019-10" db="EMBL/GenBank/DDBJ databases">
        <authorList>
            <consortium name="NCBI Genome Project"/>
        </authorList>
    </citation>
    <scope>NUCLEOTIDE SEQUENCE</scope>
    <source>
        <strain evidence="4">NI907</strain>
    </source>
</reference>
<evidence type="ECO:0000259" key="2">
    <source>
        <dbReference type="Pfam" id="PF25411"/>
    </source>
</evidence>
<evidence type="ECO:0000256" key="1">
    <source>
        <dbReference type="SAM" id="SignalP"/>
    </source>
</evidence>
<accession>A0A6P8B1Z1</accession>
<dbReference type="Pfam" id="PF25411">
    <property type="entry name" value="DUF7888"/>
    <property type="match status" value="1"/>
</dbReference>
<reference evidence="4" key="1">
    <citation type="journal article" date="2019" name="Mol. Biol. Evol.">
        <title>Blast fungal genomes show frequent chromosomal changes, gene gains and losses, and effector gene turnover.</title>
        <authorList>
            <person name="Gomez Luciano L.B."/>
            <person name="Jason Tsai I."/>
            <person name="Chuma I."/>
            <person name="Tosa Y."/>
            <person name="Chen Y.H."/>
            <person name="Li J.Y."/>
            <person name="Li M.Y."/>
            <person name="Jade Lu M.Y."/>
            <person name="Nakayashiki H."/>
            <person name="Li W.H."/>
        </authorList>
    </citation>
    <scope>NUCLEOTIDE SEQUENCE</scope>
    <source>
        <strain evidence="4">NI907</strain>
    </source>
</reference>
<dbReference type="InterPro" id="IPR057210">
    <property type="entry name" value="DUF7888"/>
</dbReference>
<dbReference type="OrthoDB" id="3478218at2759"/>
<gene>
    <name evidence="4" type="ORF">PgNI_07944</name>
</gene>
<feature type="domain" description="DUF7888" evidence="2">
    <location>
        <begin position="52"/>
        <end position="184"/>
    </location>
</feature>
<organism evidence="3 4">
    <name type="scientific">Pyricularia grisea</name>
    <name type="common">Crabgrass-specific blast fungus</name>
    <name type="synonym">Magnaporthe grisea</name>
    <dbReference type="NCBI Taxonomy" id="148305"/>
    <lineage>
        <taxon>Eukaryota</taxon>
        <taxon>Fungi</taxon>
        <taxon>Dikarya</taxon>
        <taxon>Ascomycota</taxon>
        <taxon>Pezizomycotina</taxon>
        <taxon>Sordariomycetes</taxon>
        <taxon>Sordariomycetidae</taxon>
        <taxon>Magnaporthales</taxon>
        <taxon>Pyriculariaceae</taxon>
        <taxon>Pyricularia</taxon>
    </lineage>
</organism>
<dbReference type="AlphaFoldDB" id="A0A6P8B1Z1"/>
<dbReference type="PANTHER" id="PTHR40845">
    <property type="match status" value="1"/>
</dbReference>
<dbReference type="KEGG" id="pgri:PgNI_07944"/>
<keyword evidence="3" id="KW-1185">Reference proteome</keyword>
<protein>
    <recommendedName>
        <fullName evidence="2">DUF7888 domain-containing protein</fullName>
    </recommendedName>
</protein>
<dbReference type="GeneID" id="41962857"/>
<sequence>MHFSVATVFTTALAAASTASALAIQPRHLETRGAFVSIQEEPALEKRGASADIATSFGSEAAKQAAKIAVQAVANLISDIMKWDTARQTFTKQTVKQMMDNTKDPTIVAAACYNKGYRVKNAKNVDGKTSVDFKLGPLHTNYDCMYLRAPNAFWTDSDGGYQNLAYRYTKACTFDSKTGDLTCN</sequence>
<evidence type="ECO:0000313" key="3">
    <source>
        <dbReference type="Proteomes" id="UP000515153"/>
    </source>
</evidence>
<keyword evidence="1" id="KW-0732">Signal</keyword>
<name>A0A6P8B1Z1_PYRGI</name>
<dbReference type="RefSeq" id="XP_030981192.1">
    <property type="nucleotide sequence ID" value="XM_031127948.1"/>
</dbReference>
<reference evidence="4" key="3">
    <citation type="submission" date="2025-08" db="UniProtKB">
        <authorList>
            <consortium name="RefSeq"/>
        </authorList>
    </citation>
    <scope>IDENTIFICATION</scope>
    <source>
        <strain evidence="4">NI907</strain>
    </source>
</reference>
<dbReference type="Proteomes" id="UP000515153">
    <property type="component" value="Unplaced"/>
</dbReference>
<feature type="chain" id="PRO_5028455498" description="DUF7888 domain-containing protein" evidence="1">
    <location>
        <begin position="22"/>
        <end position="184"/>
    </location>
</feature>
<dbReference type="PANTHER" id="PTHR40845:SF1">
    <property type="match status" value="1"/>
</dbReference>
<feature type="signal peptide" evidence="1">
    <location>
        <begin position="1"/>
        <end position="21"/>
    </location>
</feature>
<proteinExistence type="predicted"/>
<evidence type="ECO:0000313" key="4">
    <source>
        <dbReference type="RefSeq" id="XP_030981192.1"/>
    </source>
</evidence>